<evidence type="ECO:0000313" key="3">
    <source>
        <dbReference type="Proteomes" id="UP000184339"/>
    </source>
</evidence>
<accession>A0A1M7H0R4</accession>
<keyword evidence="3" id="KW-1185">Reference proteome</keyword>
<evidence type="ECO:0000256" key="1">
    <source>
        <dbReference type="SAM" id="SignalP"/>
    </source>
</evidence>
<sequence>MKILSVFVWSTAMFSIASYAAPSNDLTLAEKELTPIFVKEAGAKITTEQGEEKEWRYPYFVGNTSSRLKQFNSWLRETSIHGLFPQDDVLAEKVLKSKDSQVIAMLKTDKAVQDIAAEVATVSLDKRFGTLFFLTTQSTYRGVGYFINVDSVVYDYAAGKEINIANLFVGEAEQKLSDLLADSIRKTLEKAKRESRACLMKNKKNPGYSCPELNIDADQCINSALFHWGWLYIKDSRHLQYYVPYRPNVAADCGYEDSFEIHGPNVEALFLEPARFKKAVRFTVLPNVESQAKE</sequence>
<organism evidence="2 3">
    <name type="scientific">Duganella sacchari</name>
    <dbReference type="NCBI Taxonomy" id="551987"/>
    <lineage>
        <taxon>Bacteria</taxon>
        <taxon>Pseudomonadati</taxon>
        <taxon>Pseudomonadota</taxon>
        <taxon>Betaproteobacteria</taxon>
        <taxon>Burkholderiales</taxon>
        <taxon>Oxalobacteraceae</taxon>
        <taxon>Telluria group</taxon>
        <taxon>Duganella</taxon>
    </lineage>
</organism>
<protein>
    <submittedName>
        <fullName evidence="2">Uncharacterized protein</fullName>
    </submittedName>
</protein>
<evidence type="ECO:0000313" key="2">
    <source>
        <dbReference type="EMBL" id="SHM21998.1"/>
    </source>
</evidence>
<proteinExistence type="predicted"/>
<feature type="chain" id="PRO_5012794022" evidence="1">
    <location>
        <begin position="21"/>
        <end position="294"/>
    </location>
</feature>
<gene>
    <name evidence="2" type="ORF">SAMN05192549_10120</name>
</gene>
<reference evidence="3" key="1">
    <citation type="submission" date="2016-11" db="EMBL/GenBank/DDBJ databases">
        <authorList>
            <person name="Varghese N."/>
            <person name="Submissions S."/>
        </authorList>
    </citation>
    <scope>NUCLEOTIDE SEQUENCE [LARGE SCALE GENOMIC DNA]</scope>
    <source>
        <strain evidence="3">Sac-22</strain>
    </source>
</reference>
<dbReference type="EMBL" id="FRCX01000001">
    <property type="protein sequence ID" value="SHM21998.1"/>
    <property type="molecule type" value="Genomic_DNA"/>
</dbReference>
<feature type="signal peptide" evidence="1">
    <location>
        <begin position="1"/>
        <end position="20"/>
    </location>
</feature>
<name>A0A1M7H0R4_9BURK</name>
<dbReference type="AlphaFoldDB" id="A0A1M7H0R4"/>
<dbReference type="Proteomes" id="UP000184339">
    <property type="component" value="Unassembled WGS sequence"/>
</dbReference>
<keyword evidence="1" id="KW-0732">Signal</keyword>
<dbReference type="RefSeq" id="WP_139260306.1">
    <property type="nucleotide sequence ID" value="NZ_FRCX01000001.1"/>
</dbReference>